<evidence type="ECO:0000256" key="1">
    <source>
        <dbReference type="SAM" id="Phobius"/>
    </source>
</evidence>
<sequence>MKKEEARKLAAALDVAGGALSIQGPLISGLLAKWDGDQGDLGKFPAESTWSQDQAKDIRRRIGILDSDPKAELMLIGLTGVLDTWQKVKDRKGEIGGYVEEFQELKKNVTAPLRLTKIASGIEASLQLYQRWKQGGNVKAAKAVLDLNKYFGVTGDRLKAKNIAYIQEILKLKRIEMLYEQPWKWQQVARTFITTKLRIPLPAKLLNQAPGLSILDRISLPLAAVHGLKQIVLPDHKGVLGGFDRGMGAVELGGAAAVMGGASAATFLGASAGVAAAVPVVGWVALGVAGAYFLGTWAYDNREAIARNTKKAWKATTKWAGDTVDKGKEIVNGAKSAVTNLVPDTVKKYGFW</sequence>
<protein>
    <submittedName>
        <fullName evidence="2">Uncharacterized protein</fullName>
    </submittedName>
</protein>
<feature type="transmembrane region" description="Helical" evidence="1">
    <location>
        <begin position="252"/>
        <end position="274"/>
    </location>
</feature>
<dbReference type="Proteomes" id="UP000596130">
    <property type="component" value="Chromosome"/>
</dbReference>
<feature type="transmembrane region" description="Helical" evidence="1">
    <location>
        <begin position="280"/>
        <end position="299"/>
    </location>
</feature>
<organism evidence="2 3">
    <name type="scientific">Streptomyces alfalfae</name>
    <dbReference type="NCBI Taxonomy" id="1642299"/>
    <lineage>
        <taxon>Bacteria</taxon>
        <taxon>Bacillati</taxon>
        <taxon>Actinomycetota</taxon>
        <taxon>Actinomycetes</taxon>
        <taxon>Kitasatosporales</taxon>
        <taxon>Streptomycetaceae</taxon>
        <taxon>Streptomyces</taxon>
    </lineage>
</organism>
<reference evidence="2 3" key="1">
    <citation type="submission" date="2020-12" db="EMBL/GenBank/DDBJ databases">
        <title>Identification and biosynthesis of polyene macrolides produced by Streptomyces alfalfae Men-myco-93-63.</title>
        <authorList>
            <person name="Liu D."/>
            <person name="Li Y."/>
            <person name="Liu L."/>
            <person name="Han X."/>
            <person name="Shen F."/>
        </authorList>
    </citation>
    <scope>NUCLEOTIDE SEQUENCE [LARGE SCALE GENOMIC DNA]</scope>
    <source>
        <strain evidence="2 3">Men-myco-93-63</strain>
    </source>
</reference>
<proteinExistence type="predicted"/>
<keyword evidence="1" id="KW-0472">Membrane</keyword>
<accession>A0A7T4PIG8</accession>
<name>A0A7T4PIG8_9ACTN</name>
<gene>
    <name evidence="2" type="ORF">I8755_21965</name>
</gene>
<dbReference type="AlphaFoldDB" id="A0A7T4PIG8"/>
<dbReference type="RefSeq" id="WP_198503392.1">
    <property type="nucleotide sequence ID" value="NZ_CP065959.1"/>
</dbReference>
<evidence type="ECO:0000313" key="2">
    <source>
        <dbReference type="EMBL" id="QQC90778.1"/>
    </source>
</evidence>
<evidence type="ECO:0000313" key="3">
    <source>
        <dbReference type="Proteomes" id="UP000596130"/>
    </source>
</evidence>
<dbReference type="EMBL" id="CP065959">
    <property type="protein sequence ID" value="QQC90778.1"/>
    <property type="molecule type" value="Genomic_DNA"/>
</dbReference>
<keyword evidence="1" id="KW-0812">Transmembrane</keyword>
<keyword evidence="1" id="KW-1133">Transmembrane helix</keyword>